<protein>
    <submittedName>
        <fullName evidence="1">Uncharacterized protein</fullName>
    </submittedName>
</protein>
<sequence length="41" mass="4618">MDESVPPGNESVFFIDESIFFENRSNGSVNFVLFENGFVSL</sequence>
<reference evidence="1 2" key="1">
    <citation type="submission" date="2015-12" db="EMBL/GenBank/DDBJ databases">
        <title>Draft genome sequence of Moniliophthora roreri, the causal agent of frosty pod rot of cacao.</title>
        <authorList>
            <person name="Aime M.C."/>
            <person name="Diaz-Valderrama J.R."/>
            <person name="Kijpornyongpan T."/>
            <person name="Phillips-Mora W."/>
        </authorList>
    </citation>
    <scope>NUCLEOTIDE SEQUENCE [LARGE SCALE GENOMIC DNA]</scope>
    <source>
        <strain evidence="1 2">MCA 2952</strain>
    </source>
</reference>
<organism evidence="1 2">
    <name type="scientific">Moniliophthora roreri</name>
    <name type="common">Frosty pod rot fungus</name>
    <name type="synonym">Monilia roreri</name>
    <dbReference type="NCBI Taxonomy" id="221103"/>
    <lineage>
        <taxon>Eukaryota</taxon>
        <taxon>Fungi</taxon>
        <taxon>Dikarya</taxon>
        <taxon>Basidiomycota</taxon>
        <taxon>Agaricomycotina</taxon>
        <taxon>Agaricomycetes</taxon>
        <taxon>Agaricomycetidae</taxon>
        <taxon>Agaricales</taxon>
        <taxon>Marasmiineae</taxon>
        <taxon>Marasmiaceae</taxon>
        <taxon>Moniliophthora</taxon>
    </lineage>
</organism>
<dbReference type="AlphaFoldDB" id="A0A0W0FBA0"/>
<gene>
    <name evidence="1" type="ORF">WG66_13876</name>
</gene>
<dbReference type="EMBL" id="LATX01002163">
    <property type="protein sequence ID" value="KTB33557.1"/>
    <property type="molecule type" value="Genomic_DNA"/>
</dbReference>
<dbReference type="Proteomes" id="UP000054988">
    <property type="component" value="Unassembled WGS sequence"/>
</dbReference>
<proteinExistence type="predicted"/>
<accession>A0A0W0FBA0</accession>
<evidence type="ECO:0000313" key="2">
    <source>
        <dbReference type="Proteomes" id="UP000054988"/>
    </source>
</evidence>
<name>A0A0W0FBA0_MONRR</name>
<comment type="caution">
    <text evidence="1">The sequence shown here is derived from an EMBL/GenBank/DDBJ whole genome shotgun (WGS) entry which is preliminary data.</text>
</comment>
<evidence type="ECO:0000313" key="1">
    <source>
        <dbReference type="EMBL" id="KTB33557.1"/>
    </source>
</evidence>